<dbReference type="EC" id="2.7.-.-" evidence="6"/>
<dbReference type="InterPro" id="IPR031358">
    <property type="entry name" value="Stealth_CR1"/>
</dbReference>
<dbReference type="InterPro" id="IPR047141">
    <property type="entry name" value="Stealth"/>
</dbReference>
<organism evidence="6 7">
    <name type="scientific">Neisseria elongata</name>
    <dbReference type="NCBI Taxonomy" id="495"/>
    <lineage>
        <taxon>Bacteria</taxon>
        <taxon>Pseudomonadati</taxon>
        <taxon>Pseudomonadota</taxon>
        <taxon>Betaproteobacteria</taxon>
        <taxon>Neisseriales</taxon>
        <taxon>Neisseriaceae</taxon>
        <taxon>Neisseria</taxon>
    </lineage>
</organism>
<evidence type="ECO:0000256" key="2">
    <source>
        <dbReference type="ARBA" id="ARBA00022679"/>
    </source>
</evidence>
<dbReference type="PANTHER" id="PTHR24045:SF0">
    <property type="entry name" value="N-ACETYLGLUCOSAMINE-1-PHOSPHOTRANSFERASE SUBUNITS ALPHA_BETA"/>
    <property type="match status" value="1"/>
</dbReference>
<feature type="domain" description="Stealth protein CR1 conserved region 1" evidence="5">
    <location>
        <begin position="47"/>
        <end position="67"/>
    </location>
</feature>
<dbReference type="Proteomes" id="UP000254927">
    <property type="component" value="Unassembled WGS sequence"/>
</dbReference>
<dbReference type="PANTHER" id="PTHR24045">
    <property type="match status" value="1"/>
</dbReference>
<gene>
    <name evidence="6" type="primary">sacB</name>
    <name evidence="6" type="ORF">NCTC10660_02128</name>
</gene>
<comment type="similarity">
    <text evidence="1">Belongs to the stealth family.</text>
</comment>
<dbReference type="InterPro" id="IPR021520">
    <property type="entry name" value="Stealth_CR2"/>
</dbReference>
<name>A0A378U0S8_NEIEL</name>
<evidence type="ECO:0000313" key="7">
    <source>
        <dbReference type="Proteomes" id="UP000254927"/>
    </source>
</evidence>
<evidence type="ECO:0000256" key="3">
    <source>
        <dbReference type="ARBA" id="ARBA00023169"/>
    </source>
</evidence>
<dbReference type="GO" id="GO:0000271">
    <property type="term" value="P:polysaccharide biosynthetic process"/>
    <property type="evidence" value="ECO:0007669"/>
    <property type="project" value="UniProtKB-KW"/>
</dbReference>
<dbReference type="GO" id="GO:0016772">
    <property type="term" value="F:transferase activity, transferring phosphorus-containing groups"/>
    <property type="evidence" value="ECO:0007669"/>
    <property type="project" value="InterPro"/>
</dbReference>
<feature type="domain" description="Stealth protein CR2 conserved region 2" evidence="4">
    <location>
        <begin position="86"/>
        <end position="190"/>
    </location>
</feature>
<dbReference type="Pfam" id="PF17101">
    <property type="entry name" value="Stealth_CR1"/>
    <property type="match status" value="1"/>
</dbReference>
<evidence type="ECO:0000259" key="5">
    <source>
        <dbReference type="Pfam" id="PF17101"/>
    </source>
</evidence>
<dbReference type="Pfam" id="PF11380">
    <property type="entry name" value="Stealth_CR2"/>
    <property type="match status" value="1"/>
</dbReference>
<evidence type="ECO:0000256" key="1">
    <source>
        <dbReference type="ARBA" id="ARBA00007583"/>
    </source>
</evidence>
<proteinExistence type="inferred from homology"/>
<dbReference type="GeneID" id="93353114"/>
<accession>A0A378U0S8</accession>
<dbReference type="RefSeq" id="WP_256205718.1">
    <property type="nucleotide sequence ID" value="NZ_UGQW01000002.1"/>
</dbReference>
<dbReference type="EMBL" id="UGQW01000002">
    <property type="protein sequence ID" value="STZ68601.1"/>
    <property type="molecule type" value="Genomic_DNA"/>
</dbReference>
<sequence length="355" mass="42001">MRDYFNNRYPFFNIEQCIEEPNEAIIFEHTINMASMENHLYTDTSGIDVVFTWVDNNDLKWREKYQAHLSNSDTTKFALYSQDSARFENHNELYYSLYSVENFLPWARKIYIVTDNQTPSWFKQSEHPKVTIIDHTAIIDSQYLPTFNSHVIEAHLHNIPDLSEQFIYFNDDVFVARVLPQEHFFHPNGIASIFIADKKISTMLEKGVITPTLKASLNSINLLKNHYNNISINKPLVHTYVPLFKSAFRKAWRLYNEQIINFLPNKFRTNADLNLATFLIPWLMYLEGRSTPSWEICYYFNIRSANALTQYRKLLQKKGTKFAPHSICANDFNSKQQFHNYQNYLAIMLKEYYSL</sequence>
<reference evidence="6 7" key="1">
    <citation type="submission" date="2018-06" db="EMBL/GenBank/DDBJ databases">
        <authorList>
            <consortium name="Pathogen Informatics"/>
            <person name="Doyle S."/>
        </authorList>
    </citation>
    <scope>NUCLEOTIDE SEQUENCE [LARGE SCALE GENOMIC DNA]</scope>
    <source>
        <strain evidence="6 7">NCTC10660</strain>
    </source>
</reference>
<keyword evidence="3" id="KW-0270">Exopolysaccharide synthesis</keyword>
<dbReference type="AlphaFoldDB" id="A0A378U0S8"/>
<evidence type="ECO:0000313" key="6">
    <source>
        <dbReference type="EMBL" id="STZ68601.1"/>
    </source>
</evidence>
<keyword evidence="2 6" id="KW-0808">Transferase</keyword>
<evidence type="ECO:0000259" key="4">
    <source>
        <dbReference type="Pfam" id="PF11380"/>
    </source>
</evidence>
<protein>
    <submittedName>
        <fullName evidence="6">Capsular polysaccharide phosphotransferase SacB (Stealth protein SacB)</fullName>
        <ecNumber evidence="6">2.7.-.-</ecNumber>
    </submittedName>
</protein>